<name>A0ABN2BRG0_9ACTN</name>
<accession>A0ABN2BRG0</accession>
<evidence type="ECO:0000313" key="2">
    <source>
        <dbReference type="Proteomes" id="UP001500842"/>
    </source>
</evidence>
<evidence type="ECO:0008006" key="3">
    <source>
        <dbReference type="Google" id="ProtNLM"/>
    </source>
</evidence>
<comment type="caution">
    <text evidence="1">The sequence shown here is derived from an EMBL/GenBank/DDBJ whole genome shotgun (WGS) entry which is preliminary data.</text>
</comment>
<dbReference type="EMBL" id="BAAAOR010000040">
    <property type="protein sequence ID" value="GAA1544406.1"/>
    <property type="molecule type" value="Genomic_DNA"/>
</dbReference>
<gene>
    <name evidence="1" type="ORF">GCM10009788_53630</name>
</gene>
<evidence type="ECO:0000313" key="1">
    <source>
        <dbReference type="EMBL" id="GAA1544406.1"/>
    </source>
</evidence>
<dbReference type="RefSeq" id="WP_219996179.1">
    <property type="nucleotide sequence ID" value="NZ_BAAAOR010000040.1"/>
</dbReference>
<sequence length="115" mass="12235">MVVKIDVSKALRGVREGATKGVTLAVEHVLSEANKHVPHDEGTLERSGATVVGPTAKGVRGVVSYDTPYAVKQHEDMTLNHHGKGQAKWLENTLAAERQTVGKIIATAISKELGS</sequence>
<dbReference type="Proteomes" id="UP001500842">
    <property type="component" value="Unassembled WGS sequence"/>
</dbReference>
<proteinExistence type="predicted"/>
<protein>
    <recommendedName>
        <fullName evidence="3">Bacteriophage HK97-gp10, tail-component</fullName>
    </recommendedName>
</protein>
<reference evidence="1 2" key="1">
    <citation type="journal article" date="2019" name="Int. J. Syst. Evol. Microbiol.">
        <title>The Global Catalogue of Microorganisms (GCM) 10K type strain sequencing project: providing services to taxonomists for standard genome sequencing and annotation.</title>
        <authorList>
            <consortium name="The Broad Institute Genomics Platform"/>
            <consortium name="The Broad Institute Genome Sequencing Center for Infectious Disease"/>
            <person name="Wu L."/>
            <person name="Ma J."/>
        </authorList>
    </citation>
    <scope>NUCLEOTIDE SEQUENCE [LARGE SCALE GENOMIC DNA]</scope>
    <source>
        <strain evidence="1 2">JCM 14942</strain>
    </source>
</reference>
<keyword evidence="2" id="KW-1185">Reference proteome</keyword>
<organism evidence="1 2">
    <name type="scientific">Nocardioides humi</name>
    <dbReference type="NCBI Taxonomy" id="449461"/>
    <lineage>
        <taxon>Bacteria</taxon>
        <taxon>Bacillati</taxon>
        <taxon>Actinomycetota</taxon>
        <taxon>Actinomycetes</taxon>
        <taxon>Propionibacteriales</taxon>
        <taxon>Nocardioidaceae</taxon>
        <taxon>Nocardioides</taxon>
    </lineage>
</organism>